<evidence type="ECO:0000313" key="2">
    <source>
        <dbReference type="EMBL" id="MDA3733338.1"/>
    </source>
</evidence>
<name>A0AA42J2L2_9FIRM</name>
<reference evidence="2" key="1">
    <citation type="journal article" date="2023" name="Int. J. Syst. Evol. Microbiol.">
        <title>&lt;i&gt;Holtiella tumoricola&lt;/i&gt; gen. nov. sp. nov., isolated from a human clinical sample.</title>
        <authorList>
            <person name="Allen-Vercoe E."/>
            <person name="Daigneault M.C."/>
            <person name="Vancuren S.J."/>
            <person name="Cochrane K."/>
            <person name="O'Neal L.L."/>
            <person name="Sankaranarayanan K."/>
            <person name="Lawson P.A."/>
        </authorList>
    </citation>
    <scope>NUCLEOTIDE SEQUENCE</scope>
    <source>
        <strain evidence="2">CC70A</strain>
    </source>
</reference>
<comment type="caution">
    <text evidence="2">The sequence shown here is derived from an EMBL/GenBank/DDBJ whole genome shotgun (WGS) entry which is preliminary data.</text>
</comment>
<organism evidence="2 3">
    <name type="scientific">Holtiella tumoricola</name>
    <dbReference type="NCBI Taxonomy" id="3018743"/>
    <lineage>
        <taxon>Bacteria</taxon>
        <taxon>Bacillati</taxon>
        <taxon>Bacillota</taxon>
        <taxon>Clostridia</taxon>
        <taxon>Lachnospirales</taxon>
        <taxon>Cellulosilyticaceae</taxon>
        <taxon>Holtiella</taxon>
    </lineage>
</organism>
<accession>A0AA42J2L2</accession>
<protein>
    <submittedName>
        <fullName evidence="2">C39 family peptidase</fullName>
    </submittedName>
</protein>
<evidence type="ECO:0000313" key="3">
    <source>
        <dbReference type="Proteomes" id="UP001169242"/>
    </source>
</evidence>
<feature type="domain" description="Peptidase C39-like" evidence="1">
    <location>
        <begin position="33"/>
        <end position="195"/>
    </location>
</feature>
<dbReference type="RefSeq" id="WP_271013196.1">
    <property type="nucleotide sequence ID" value="NZ_JAQIFT010000061.1"/>
</dbReference>
<dbReference type="Pfam" id="PF13529">
    <property type="entry name" value="Peptidase_C39_2"/>
    <property type="match status" value="1"/>
</dbReference>
<gene>
    <name evidence="2" type="ORF">PBV87_17805</name>
</gene>
<proteinExistence type="predicted"/>
<dbReference type="AlphaFoldDB" id="A0AA42J2L2"/>
<dbReference type="PANTHER" id="PTHR37806:SF1">
    <property type="entry name" value="PEPTIDASE C39-LIKE DOMAIN-CONTAINING PROTEIN"/>
    <property type="match status" value="1"/>
</dbReference>
<keyword evidence="3" id="KW-1185">Reference proteome</keyword>
<evidence type="ECO:0000259" key="1">
    <source>
        <dbReference type="Pfam" id="PF13529"/>
    </source>
</evidence>
<dbReference type="Gene3D" id="3.90.70.10">
    <property type="entry name" value="Cysteine proteinases"/>
    <property type="match status" value="1"/>
</dbReference>
<dbReference type="PANTHER" id="PTHR37806">
    <property type="entry name" value="LMO0724 PROTEIN"/>
    <property type="match status" value="1"/>
</dbReference>
<dbReference type="Proteomes" id="UP001169242">
    <property type="component" value="Unassembled WGS sequence"/>
</dbReference>
<dbReference type="InterPro" id="IPR039564">
    <property type="entry name" value="Peptidase_C39-like"/>
</dbReference>
<dbReference type="EMBL" id="JAQIFT010000061">
    <property type="protein sequence ID" value="MDA3733338.1"/>
    <property type="molecule type" value="Genomic_DNA"/>
</dbReference>
<sequence length="369" mass="42066">MKANKRIYIAYILLVTILISPRLFASQKVMIQGVPIINQHPELPTGCELTALTMLLQYNGVKVSKQQVAKEVVKVPIPYTSNGKLYGGDPNKGFIGDPFSKNGFGVYKDAILPIIEKYLPGRAEDLSGGDFSQIYKALDEGKPVMLWTTIAMLNVDEKKNYWTTLEGKTIEWKTPEHAMVAIGYDDEYIYLNDPYVGKQRQYKKEIVINRWSDMGKQAIAIKPSKALPKVEVLKKQNALIEDITYINFITVDEQGTWIQARMLPNVFPSTGVSYDEKTYSVVIDVKAKNIDPQLFKSIQVDKSINQAIPKIEQINYHSQLKLQPTDKDLVTYNMEGKRVDMVYKMIDGITYINKEWVENFYSMPIKVID</sequence>